<dbReference type="AlphaFoldDB" id="F3QZ26"/>
<dbReference type="InterPro" id="IPR000782">
    <property type="entry name" value="FAS1_domain"/>
</dbReference>
<accession>F3QZ26</accession>
<comment type="caution">
    <text evidence="3">The sequence shown here is derived from an EMBL/GenBank/DDBJ whole genome shotgun (WGS) entry which is preliminary data.</text>
</comment>
<evidence type="ECO:0000259" key="2">
    <source>
        <dbReference type="PROSITE" id="PS50213"/>
    </source>
</evidence>
<feature type="signal peptide" evidence="1">
    <location>
        <begin position="1"/>
        <end position="30"/>
    </location>
</feature>
<feature type="domain" description="FAS1" evidence="2">
    <location>
        <begin position="641"/>
        <end position="838"/>
    </location>
</feature>
<dbReference type="InterPro" id="IPR036378">
    <property type="entry name" value="FAS1_dom_sf"/>
</dbReference>
<reference evidence="3 4" key="1">
    <citation type="submission" date="2011-02" db="EMBL/GenBank/DDBJ databases">
        <authorList>
            <person name="Weinstock G."/>
            <person name="Sodergren E."/>
            <person name="Clifton S."/>
            <person name="Fulton L."/>
            <person name="Fulton B."/>
            <person name="Courtney L."/>
            <person name="Fronick C."/>
            <person name="Harrison M."/>
            <person name="Strong C."/>
            <person name="Farmer C."/>
            <person name="Delahaunty K."/>
            <person name="Markovic C."/>
            <person name="Hall O."/>
            <person name="Minx P."/>
            <person name="Tomlinson C."/>
            <person name="Mitreva M."/>
            <person name="Hou S."/>
            <person name="Chen J."/>
            <person name="Wollam A."/>
            <person name="Pepin K.H."/>
            <person name="Johnson M."/>
            <person name="Bhonagiri V."/>
            <person name="Zhang X."/>
            <person name="Suruliraj S."/>
            <person name="Warren W."/>
            <person name="Chinwalla A."/>
            <person name="Mardis E.R."/>
            <person name="Wilson R.K."/>
        </authorList>
    </citation>
    <scope>NUCLEOTIDE SEQUENCE [LARGE SCALE GENOMIC DNA]</scope>
    <source>
        <strain evidence="3 4">YIT 11841</strain>
    </source>
</reference>
<organism evidence="3 4">
    <name type="scientific">Paraprevotella xylaniphila YIT 11841</name>
    <dbReference type="NCBI Taxonomy" id="762982"/>
    <lineage>
        <taxon>Bacteria</taxon>
        <taxon>Pseudomonadati</taxon>
        <taxon>Bacteroidota</taxon>
        <taxon>Bacteroidia</taxon>
        <taxon>Bacteroidales</taxon>
        <taxon>Prevotellaceae</taxon>
        <taxon>Paraprevotella</taxon>
    </lineage>
</organism>
<protein>
    <recommendedName>
        <fullName evidence="2">FAS1 domain-containing protein</fullName>
    </recommendedName>
</protein>
<gene>
    <name evidence="3" type="ORF">HMPREF9442_03472</name>
</gene>
<dbReference type="SUPFAM" id="SSF82153">
    <property type="entry name" value="FAS1 domain"/>
    <property type="match status" value="4"/>
</dbReference>
<keyword evidence="4" id="KW-1185">Reference proteome</keyword>
<dbReference type="EMBL" id="AFBR01000098">
    <property type="protein sequence ID" value="EGG49955.1"/>
    <property type="molecule type" value="Genomic_DNA"/>
</dbReference>
<dbReference type="RefSeq" id="WP_008630332.1">
    <property type="nucleotide sequence ID" value="NZ_GL883891.1"/>
</dbReference>
<evidence type="ECO:0000313" key="4">
    <source>
        <dbReference type="Proteomes" id="UP000005546"/>
    </source>
</evidence>
<dbReference type="PANTHER" id="PTHR10900:SF77">
    <property type="entry name" value="FI19380P1"/>
    <property type="match status" value="1"/>
</dbReference>
<evidence type="ECO:0000313" key="3">
    <source>
        <dbReference type="EMBL" id="EGG49955.1"/>
    </source>
</evidence>
<dbReference type="OrthoDB" id="1059645at2"/>
<keyword evidence="1" id="KW-0732">Signal</keyword>
<evidence type="ECO:0000256" key="1">
    <source>
        <dbReference type="SAM" id="SignalP"/>
    </source>
</evidence>
<dbReference type="Gene3D" id="2.30.180.10">
    <property type="entry name" value="FAS1 domain"/>
    <property type="match status" value="2"/>
</dbReference>
<dbReference type="STRING" id="762982.HMPREF9442_03472"/>
<sequence length="849" mass="95902">MKNSLCHRFKVKTFAAAALLAAFGMQSCQDENLVGQPTWLNNSIYGWLQEQGNYEYTLRLINDLNMASVLNQTGSKTLFAADDAAFEAFFKENGWNVKNYGQLSVAQKKMLLNSSMVNNAYLIELLSNVPGNPPQEGMCMRREVALSVYDSVARIMPEDMPQTKYWNKVRGRKDGVLLMRDNSSAPMIHLLPRFMKTNNITDGDLAKLTNGKSLSAAESWVNGIKVLAPTDITCKNGYVQKVEEVITPADNMAEIIHKHPVMSEWAKLLDLYSAPIYDAAATREYNRLYNTSDSVYVLRYFAKQANGGSNLQDPDNIQNQVPGYLEFDPEWNQYMYTNTYNKTLNYDCGAMLVPTNAALEKWWDGEGKALQDVYDSLVNVDINVLNKLINVNMITSFVDHVPSKFESITNDAKVSMGVKEEDVDSCFMGCNGVVYLTNKVFAPAAYRSVSFPALVRRNTTMGVVYWAIEQLGLDAYLNSMDTRYSLILPTNEAFLKYVDPCTYGKGTSTLYEFFWDTDRQNVGAYKYQYDMATGTILDPDNKETVYANSSSGKDNDAVMNRLSDIMENVIVVGDIEDGHTYYKTKGGGTIKVEGHGTDIKISGGLQIEQNAPLSVSTIYDQTENGNGKAYVIDDEILMTSRKSVYQTLTEHEEYSRFLELLSGGDPDSTDYNLLTSQIDDKYSCVDQNIRLFETYNYTVYVPTNKAIEELHEKGVLPYWEDFDNATDPDARYRIKNRIVNFLRYHIQDNSVYIGDGSESGVKYETAKLNPANRRFYSVTVDKEGNDGMTVTDNLGRTRRVVTTEGLYNNMCREYAFDTGKNTIYTSSYAVVHLIDGALMYDEEQMEKYE</sequence>
<dbReference type="InterPro" id="IPR050904">
    <property type="entry name" value="Adhesion/Biosynth-related"/>
</dbReference>
<dbReference type="PROSITE" id="PS50213">
    <property type="entry name" value="FAS1"/>
    <property type="match status" value="1"/>
</dbReference>
<dbReference type="HOGENOM" id="CLU_335819_0_0_10"/>
<name>F3QZ26_9BACT</name>
<dbReference type="PROSITE" id="PS51257">
    <property type="entry name" value="PROKAR_LIPOPROTEIN"/>
    <property type="match status" value="1"/>
</dbReference>
<proteinExistence type="predicted"/>
<dbReference type="eggNOG" id="COG2335">
    <property type="taxonomic scope" value="Bacteria"/>
</dbReference>
<dbReference type="PANTHER" id="PTHR10900">
    <property type="entry name" value="PERIOSTIN-RELATED"/>
    <property type="match status" value="1"/>
</dbReference>
<feature type="chain" id="PRO_5003301051" description="FAS1 domain-containing protein" evidence="1">
    <location>
        <begin position="31"/>
        <end position="849"/>
    </location>
</feature>
<dbReference type="Proteomes" id="UP000005546">
    <property type="component" value="Unassembled WGS sequence"/>
</dbReference>